<evidence type="ECO:0008006" key="3">
    <source>
        <dbReference type="Google" id="ProtNLM"/>
    </source>
</evidence>
<name>A0ABU6FUW8_9BACL</name>
<sequence>MNKLIFLIVSAVFMILTTGCGGFYNTIQKDKVMVKKISNEGKSNEVNYDGVLSQEAVKTLSLNAVNKYFNEQLTLNQVQFELMTADQNKLKELVEQNITSRASQKDREDATTELNNIPNGLFYVTLTITSTHKKGYDIVLNAKDGNVLKISNFQKPDHQTQADISKNITSSKISEITGQFIQEKEGYSLSDLNMDLGGFSSTEAELYYRSKKDNSLKYQITVNLATMEVTGFNKDIMAMLKNYPLSPTNLHNQD</sequence>
<dbReference type="PROSITE" id="PS51257">
    <property type="entry name" value="PROKAR_LIPOPROTEIN"/>
    <property type="match status" value="1"/>
</dbReference>
<protein>
    <recommendedName>
        <fullName evidence="3">Lipoprotein</fullName>
    </recommendedName>
</protein>
<dbReference type="Proteomes" id="UP001338137">
    <property type="component" value="Unassembled WGS sequence"/>
</dbReference>
<organism evidence="1 2">
    <name type="scientific">Paenibacillus alba</name>
    <dbReference type="NCBI Taxonomy" id="1197127"/>
    <lineage>
        <taxon>Bacteria</taxon>
        <taxon>Bacillati</taxon>
        <taxon>Bacillota</taxon>
        <taxon>Bacilli</taxon>
        <taxon>Bacillales</taxon>
        <taxon>Paenibacillaceae</taxon>
        <taxon>Paenibacillus</taxon>
    </lineage>
</organism>
<reference evidence="1 2" key="1">
    <citation type="submission" date="2023-03" db="EMBL/GenBank/DDBJ databases">
        <title>Bacillus Genome Sequencing.</title>
        <authorList>
            <person name="Dunlap C."/>
        </authorList>
    </citation>
    <scope>NUCLEOTIDE SEQUENCE [LARGE SCALE GENOMIC DNA]</scope>
    <source>
        <strain evidence="1 2">BD-533</strain>
    </source>
</reference>
<dbReference type="RefSeq" id="WP_326070068.1">
    <property type="nucleotide sequence ID" value="NZ_JARLKY010000002.1"/>
</dbReference>
<evidence type="ECO:0000313" key="1">
    <source>
        <dbReference type="EMBL" id="MEC0225656.1"/>
    </source>
</evidence>
<keyword evidence="2" id="KW-1185">Reference proteome</keyword>
<evidence type="ECO:0000313" key="2">
    <source>
        <dbReference type="Proteomes" id="UP001338137"/>
    </source>
</evidence>
<proteinExistence type="predicted"/>
<accession>A0ABU6FUW8</accession>
<comment type="caution">
    <text evidence="1">The sequence shown here is derived from an EMBL/GenBank/DDBJ whole genome shotgun (WGS) entry which is preliminary data.</text>
</comment>
<gene>
    <name evidence="1" type="ORF">P4I72_00770</name>
</gene>
<dbReference type="EMBL" id="JARLKY010000002">
    <property type="protein sequence ID" value="MEC0225656.1"/>
    <property type="molecule type" value="Genomic_DNA"/>
</dbReference>